<protein>
    <submittedName>
        <fullName evidence="11">EmrB/QacA subfamily drug resistance transporter</fullName>
    </submittedName>
</protein>
<evidence type="ECO:0000256" key="6">
    <source>
        <dbReference type="ARBA" id="ARBA00022989"/>
    </source>
</evidence>
<dbReference type="InterPro" id="IPR011701">
    <property type="entry name" value="MFS"/>
</dbReference>
<feature type="transmembrane region" description="Helical" evidence="9">
    <location>
        <begin position="229"/>
        <end position="253"/>
    </location>
</feature>
<dbReference type="PANTHER" id="PTHR23501:SF197">
    <property type="entry name" value="COMD"/>
    <property type="match status" value="1"/>
</dbReference>
<feature type="transmembrane region" description="Helical" evidence="9">
    <location>
        <begin position="265"/>
        <end position="287"/>
    </location>
</feature>
<name>A0A542SRQ7_9MICO</name>
<evidence type="ECO:0000256" key="7">
    <source>
        <dbReference type="ARBA" id="ARBA00023136"/>
    </source>
</evidence>
<dbReference type="EMBL" id="VFNV01000001">
    <property type="protein sequence ID" value="TQK76917.1"/>
    <property type="molecule type" value="Genomic_DNA"/>
</dbReference>
<organism evidence="11 12">
    <name type="scientific">Rarobacter incanus</name>
    <dbReference type="NCBI Taxonomy" id="153494"/>
    <lineage>
        <taxon>Bacteria</taxon>
        <taxon>Bacillati</taxon>
        <taxon>Actinomycetota</taxon>
        <taxon>Actinomycetes</taxon>
        <taxon>Micrococcales</taxon>
        <taxon>Rarobacteraceae</taxon>
        <taxon>Rarobacter</taxon>
    </lineage>
</organism>
<feature type="transmembrane region" description="Helical" evidence="9">
    <location>
        <begin position="299"/>
        <end position="319"/>
    </location>
</feature>
<evidence type="ECO:0000256" key="3">
    <source>
        <dbReference type="ARBA" id="ARBA00022448"/>
    </source>
</evidence>
<dbReference type="NCBIfam" id="TIGR00711">
    <property type="entry name" value="efflux_EmrB"/>
    <property type="match status" value="1"/>
</dbReference>
<feature type="transmembrane region" description="Helical" evidence="9">
    <location>
        <begin position="506"/>
        <end position="524"/>
    </location>
</feature>
<feature type="transmembrane region" description="Helical" evidence="9">
    <location>
        <begin position="41"/>
        <end position="66"/>
    </location>
</feature>
<evidence type="ECO:0000256" key="9">
    <source>
        <dbReference type="SAM" id="Phobius"/>
    </source>
</evidence>
<feature type="transmembrane region" description="Helical" evidence="9">
    <location>
        <begin position="367"/>
        <end position="386"/>
    </location>
</feature>
<dbReference type="FunFam" id="1.20.1720.10:FF:000004">
    <property type="entry name" value="EmrB/QacA family drug resistance transporter"/>
    <property type="match status" value="1"/>
</dbReference>
<dbReference type="GO" id="GO:0005886">
    <property type="term" value="C:plasma membrane"/>
    <property type="evidence" value="ECO:0007669"/>
    <property type="project" value="UniProtKB-SubCell"/>
</dbReference>
<keyword evidence="6 9" id="KW-1133">Transmembrane helix</keyword>
<keyword evidence="3" id="KW-0813">Transport</keyword>
<dbReference type="GO" id="GO:0022857">
    <property type="term" value="F:transmembrane transporter activity"/>
    <property type="evidence" value="ECO:0007669"/>
    <property type="project" value="InterPro"/>
</dbReference>
<feature type="region of interest" description="Disordered" evidence="8">
    <location>
        <begin position="1"/>
        <end position="30"/>
    </location>
</feature>
<evidence type="ECO:0000256" key="5">
    <source>
        <dbReference type="ARBA" id="ARBA00022692"/>
    </source>
</evidence>
<dbReference type="Gene3D" id="1.20.1250.20">
    <property type="entry name" value="MFS general substrate transporter like domains"/>
    <property type="match status" value="1"/>
</dbReference>
<dbReference type="PROSITE" id="PS50850">
    <property type="entry name" value="MFS"/>
    <property type="match status" value="1"/>
</dbReference>
<feature type="transmembrane region" description="Helical" evidence="9">
    <location>
        <begin position="108"/>
        <end position="128"/>
    </location>
</feature>
<comment type="caution">
    <text evidence="11">The sequence shown here is derived from an EMBL/GenBank/DDBJ whole genome shotgun (WGS) entry which is preliminary data.</text>
</comment>
<dbReference type="InterPro" id="IPR004638">
    <property type="entry name" value="EmrB-like"/>
</dbReference>
<evidence type="ECO:0000256" key="1">
    <source>
        <dbReference type="ARBA" id="ARBA00004651"/>
    </source>
</evidence>
<gene>
    <name evidence="11" type="ORF">FB389_1619</name>
</gene>
<evidence type="ECO:0000256" key="8">
    <source>
        <dbReference type="SAM" id="MobiDB-lite"/>
    </source>
</evidence>
<evidence type="ECO:0000259" key="10">
    <source>
        <dbReference type="PROSITE" id="PS50850"/>
    </source>
</evidence>
<feature type="compositionally biased region" description="Polar residues" evidence="8">
    <location>
        <begin position="1"/>
        <end position="12"/>
    </location>
</feature>
<proteinExistence type="inferred from homology"/>
<feature type="transmembrane region" description="Helical" evidence="9">
    <location>
        <begin position="167"/>
        <end position="188"/>
    </location>
</feature>
<keyword evidence="12" id="KW-1185">Reference proteome</keyword>
<sequence>MATTDSLSQPQHPQGALGPHDPSGQDTPPATAPIVLTNRRIWVIMSALMAGMFLSSLDQMIISTALPTIVGELNGLEHQSWLITIYILAAAIMMPLYGKFGDIWGRRWLLLGAIGLFTIASAGATFAQSFLELVILRGVQGIGGGGLMILSMAVVADIVPAKDRAKYMGPMGAIFGLSAIAGPLLGGWFTDGPGWRWCFAINIPIGIIAFLITFVALRIPTHRHDKPIDVLGIITMVIGTAGIVLVASWTSFAKSSAYDWSNPRLLTLLAITLLAIAAFIAVELRAFDPILPLRLFKNSTFTLTSIVGLVLGLGMFAAIGYLPTYLQMTKGVSVTESGLLLIPMMVGMMLMAISSGLIINKTGRYKLFPILGMAIAVVGLIGLTRLTADTSLVQFGVTVFVLGAGMGLTMQNVVLAVQNAVDPHEIGVATSSNSFFREIGGSIGAAMFGSLFATRLKEHLEPLFAAQQGSGGTDSAQSLTPEIVNALPEPLHAQVTHAFANALTPAFWYLLPYLVIGLVVTFFLKEVKLSDQAGMVARGEAVVEIKDEHPHHRPTH</sequence>
<dbReference type="CDD" id="cd17502">
    <property type="entry name" value="MFS_Azr1_MDR_like"/>
    <property type="match status" value="1"/>
</dbReference>
<dbReference type="Gene3D" id="1.20.1720.10">
    <property type="entry name" value="Multidrug resistance protein D"/>
    <property type="match status" value="1"/>
</dbReference>
<comment type="similarity">
    <text evidence="2">Belongs to the major facilitator superfamily. TCR/Tet family.</text>
</comment>
<evidence type="ECO:0000256" key="4">
    <source>
        <dbReference type="ARBA" id="ARBA00022475"/>
    </source>
</evidence>
<dbReference type="InterPro" id="IPR020846">
    <property type="entry name" value="MFS_dom"/>
</dbReference>
<evidence type="ECO:0000313" key="11">
    <source>
        <dbReference type="EMBL" id="TQK76917.1"/>
    </source>
</evidence>
<feature type="transmembrane region" description="Helical" evidence="9">
    <location>
        <begin position="392"/>
        <end position="415"/>
    </location>
</feature>
<feature type="transmembrane region" description="Helical" evidence="9">
    <location>
        <begin position="78"/>
        <end position="96"/>
    </location>
</feature>
<dbReference type="InterPro" id="IPR036259">
    <property type="entry name" value="MFS_trans_sf"/>
</dbReference>
<evidence type="ECO:0000256" key="2">
    <source>
        <dbReference type="ARBA" id="ARBA00007520"/>
    </source>
</evidence>
<evidence type="ECO:0000313" key="12">
    <source>
        <dbReference type="Proteomes" id="UP000316181"/>
    </source>
</evidence>
<dbReference type="PANTHER" id="PTHR23501">
    <property type="entry name" value="MAJOR FACILITATOR SUPERFAMILY"/>
    <property type="match status" value="1"/>
</dbReference>
<feature type="transmembrane region" description="Helical" evidence="9">
    <location>
        <begin position="435"/>
        <end position="453"/>
    </location>
</feature>
<dbReference type="AlphaFoldDB" id="A0A542SRQ7"/>
<dbReference type="Pfam" id="PF07690">
    <property type="entry name" value="MFS_1"/>
    <property type="match status" value="1"/>
</dbReference>
<keyword evidence="5 9" id="KW-0812">Transmembrane</keyword>
<dbReference type="RefSeq" id="WP_342776032.1">
    <property type="nucleotide sequence ID" value="NZ_BAAATB010000004.1"/>
</dbReference>
<dbReference type="PRINTS" id="PR01036">
    <property type="entry name" value="TCRTETB"/>
</dbReference>
<dbReference type="Proteomes" id="UP000316181">
    <property type="component" value="Unassembled WGS sequence"/>
</dbReference>
<comment type="subcellular location">
    <subcellularLocation>
        <location evidence="1">Cell membrane</location>
        <topology evidence="1">Multi-pass membrane protein</topology>
    </subcellularLocation>
</comment>
<feature type="domain" description="Major facilitator superfamily (MFS) profile" evidence="10">
    <location>
        <begin position="44"/>
        <end position="529"/>
    </location>
</feature>
<feature type="transmembrane region" description="Helical" evidence="9">
    <location>
        <begin position="339"/>
        <end position="360"/>
    </location>
</feature>
<feature type="transmembrane region" description="Helical" evidence="9">
    <location>
        <begin position="194"/>
        <end position="217"/>
    </location>
</feature>
<keyword evidence="7 9" id="KW-0472">Membrane</keyword>
<dbReference type="SUPFAM" id="SSF103473">
    <property type="entry name" value="MFS general substrate transporter"/>
    <property type="match status" value="1"/>
</dbReference>
<accession>A0A542SRQ7</accession>
<feature type="transmembrane region" description="Helical" evidence="9">
    <location>
        <begin position="134"/>
        <end position="155"/>
    </location>
</feature>
<keyword evidence="4" id="KW-1003">Cell membrane</keyword>
<reference evidence="11 12" key="1">
    <citation type="submission" date="2019-06" db="EMBL/GenBank/DDBJ databases">
        <title>Sequencing the genomes of 1000 actinobacteria strains.</title>
        <authorList>
            <person name="Klenk H.-P."/>
        </authorList>
    </citation>
    <scope>NUCLEOTIDE SEQUENCE [LARGE SCALE GENOMIC DNA]</scope>
    <source>
        <strain evidence="11 12">DSM 10596</strain>
    </source>
</reference>